<dbReference type="Pfam" id="PF13639">
    <property type="entry name" value="zf-RING_2"/>
    <property type="match status" value="1"/>
</dbReference>
<dbReference type="Proteomes" id="UP000736164">
    <property type="component" value="Unassembled WGS sequence"/>
</dbReference>
<evidence type="ECO:0000256" key="4">
    <source>
        <dbReference type="ARBA" id="ARBA00004906"/>
    </source>
</evidence>
<evidence type="ECO:0000256" key="20">
    <source>
        <dbReference type="PROSITE-ProRule" id="PRU00175"/>
    </source>
</evidence>
<comment type="caution">
    <text evidence="25">The sequence shown here is derived from an EMBL/GenBank/DDBJ whole genome shotgun (WGS) entry which is preliminary data.</text>
</comment>
<evidence type="ECO:0000256" key="15">
    <source>
        <dbReference type="ARBA" id="ARBA00022990"/>
    </source>
</evidence>
<feature type="transmembrane region" description="Helical" evidence="22">
    <location>
        <begin position="170"/>
        <end position="199"/>
    </location>
</feature>
<dbReference type="SMART" id="SM00320">
    <property type="entry name" value="WD40"/>
    <property type="match status" value="4"/>
</dbReference>
<feature type="transmembrane region" description="Helical" evidence="22">
    <location>
        <begin position="128"/>
        <end position="150"/>
    </location>
</feature>
<dbReference type="InterPro" id="IPR001680">
    <property type="entry name" value="WD40_rpt"/>
</dbReference>
<feature type="transmembrane region" description="Helical" evidence="22">
    <location>
        <begin position="97"/>
        <end position="116"/>
    </location>
</feature>
<dbReference type="GO" id="GO:1904294">
    <property type="term" value="P:positive regulation of ERAD pathway"/>
    <property type="evidence" value="ECO:0007669"/>
    <property type="project" value="InterPro"/>
</dbReference>
<evidence type="ECO:0000256" key="9">
    <source>
        <dbReference type="ARBA" id="ARBA00022723"/>
    </source>
</evidence>
<dbReference type="SMART" id="SM00184">
    <property type="entry name" value="RING"/>
    <property type="match status" value="1"/>
</dbReference>
<dbReference type="SUPFAM" id="SSF81383">
    <property type="entry name" value="F-box domain"/>
    <property type="match status" value="1"/>
</dbReference>
<evidence type="ECO:0000313" key="25">
    <source>
        <dbReference type="EMBL" id="MBN3315702.1"/>
    </source>
</evidence>
<sequence>MTSSGREEGAHRPDSASYLPRQPQHHHHHHYHQPPPHRSSLLHPCAADRHGNGEDSTEDPSTPAPALSELRAVISWLQKGFPFILILLAKVCFQHKLGIAVCIGMASTFACANSTLKHQVSLREKRSVFVTFWILAFLTGNTVYLYYAFSTEELYNSLIFVRPNLVSLDFFYLIWVVGITDFVLKYLTIGLKCFILVLPRILLAFKSRGKFYLLIEELSQLFRALVPIQLWYKYIMGEDPSGSYLLGGVLIILYSLCKSFDICNRVGAIRKAVKMFCSSQSYGVRASSQQCSEAGDVCAICQAEFRDPVALMCQHVFCEECVCLWFDRERSCPLCRSAVIETLRCWKDGTTSAHFQTGSEQLSTGAGLGSLGSDGAARRSRIRIHWETAHVLFFLVFAQGNSDTTKSYVEYPPSASQSCSMRADVSRSEDRQPSAQPSSIKDQPGYVSIAEGLLDGRASPLLDRIQAETSRRKRAHAKGTAKRHVQQQPPQKVHKKETLLDQLIQDLNELNEIPFFDVELPYELALKIFQYLNRTELGRCAQVSKPWKALAEDEVLWYRLCMKEGYLTGASVSDSPCWKGTLRDCRNVEHTLRYNWKNRVGSVTHLQYELGKVLCDVSSCDGLVIAGYTSGDVRLWDTLHWDSGASYLRPSHVAMETALRPHISHVQINRTVAVAAYEDGAVDVWSTETGQEPIHHFQHLQKVQGLALGSDGATVASACGSQVRLDCPVDKGYWKMLYQTELQKPVEFLRLAPNTEEVPLAVASAAETVYLLRAEQDPSVLHSVYGHPVTCMDVSSSQAALGIKSGGWAMNDGNKIQVYSLQTGKTELAMGNSAGDFTCVNLRDSPPHLLVSGNKDRRVRVFDLRTGSSVTSLYAHHLGVSAVQTDDWKIVSGGEEGLVCVWEMRMGAKLWEMHNRHPVRHVRFSTNTLVTANIPDEKYPRGACITDDDLTAHRRHRGVIYLYDFSVDMSVLEHVLPICRSDYTESTGYNYNIGLAMPYDILTEPRSVV</sequence>
<dbReference type="InterPro" id="IPR001841">
    <property type="entry name" value="Znf_RING"/>
</dbReference>
<dbReference type="Gene3D" id="3.30.40.10">
    <property type="entry name" value="Zinc/RING finger domain, C3HC4 (zinc finger)"/>
    <property type="match status" value="1"/>
</dbReference>
<feature type="compositionally biased region" description="Basic residues" evidence="21">
    <location>
        <begin position="23"/>
        <end position="32"/>
    </location>
</feature>
<evidence type="ECO:0000256" key="8">
    <source>
        <dbReference type="ARBA" id="ARBA00022692"/>
    </source>
</evidence>
<evidence type="ECO:0000256" key="6">
    <source>
        <dbReference type="ARBA" id="ARBA00022553"/>
    </source>
</evidence>
<evidence type="ECO:0000256" key="11">
    <source>
        <dbReference type="ARBA" id="ARBA00022771"/>
    </source>
</evidence>
<feature type="region of interest" description="Disordered" evidence="21">
    <location>
        <begin position="408"/>
        <end position="443"/>
    </location>
</feature>
<evidence type="ECO:0000313" key="26">
    <source>
        <dbReference type="Proteomes" id="UP000736164"/>
    </source>
</evidence>
<evidence type="ECO:0000256" key="13">
    <source>
        <dbReference type="ARBA" id="ARBA00022833"/>
    </source>
</evidence>
<dbReference type="SUPFAM" id="SSF50978">
    <property type="entry name" value="WD40 repeat-like"/>
    <property type="match status" value="1"/>
</dbReference>
<dbReference type="GO" id="GO:0005794">
    <property type="term" value="C:Golgi apparatus"/>
    <property type="evidence" value="ECO:0007669"/>
    <property type="project" value="UniProtKB-SubCell"/>
</dbReference>
<dbReference type="PROSITE" id="PS00518">
    <property type="entry name" value="ZF_RING_1"/>
    <property type="match status" value="1"/>
</dbReference>
<evidence type="ECO:0000256" key="3">
    <source>
        <dbReference type="ARBA" id="ARBA00004556"/>
    </source>
</evidence>
<dbReference type="GO" id="GO:0048471">
    <property type="term" value="C:perinuclear region of cytoplasm"/>
    <property type="evidence" value="ECO:0007669"/>
    <property type="project" value="UniProtKB-SubCell"/>
</dbReference>
<dbReference type="AlphaFoldDB" id="A0A8J7NLC4"/>
<evidence type="ECO:0000256" key="1">
    <source>
        <dbReference type="ARBA" id="ARBA00004141"/>
    </source>
</evidence>
<evidence type="ECO:0000256" key="22">
    <source>
        <dbReference type="SAM" id="Phobius"/>
    </source>
</evidence>
<dbReference type="SUPFAM" id="SSF57850">
    <property type="entry name" value="RING/U-box"/>
    <property type="match status" value="1"/>
</dbReference>
<evidence type="ECO:0000256" key="21">
    <source>
        <dbReference type="SAM" id="MobiDB-lite"/>
    </source>
</evidence>
<feature type="domain" description="RING-type" evidence="23">
    <location>
        <begin position="298"/>
        <end position="336"/>
    </location>
</feature>
<evidence type="ECO:0000256" key="7">
    <source>
        <dbReference type="ARBA" id="ARBA00022574"/>
    </source>
</evidence>
<keyword evidence="14 22" id="KW-1133">Transmembrane helix</keyword>
<keyword evidence="16" id="KW-0333">Golgi apparatus</keyword>
<keyword evidence="13" id="KW-0862">Zinc</keyword>
<protein>
    <recommendedName>
        <fullName evidence="18">F-box/WD repeat-containing protein 8</fullName>
    </recommendedName>
    <alternativeName>
        <fullName evidence="19">F-box and WD-40 domain-containing protein 8</fullName>
    </alternativeName>
</protein>
<comment type="pathway">
    <text evidence="4">Protein modification; protein ubiquitination.</text>
</comment>
<dbReference type="InterPro" id="IPR001810">
    <property type="entry name" value="F-box_dom"/>
</dbReference>
<feature type="domain" description="F-box" evidence="24">
    <location>
        <begin position="514"/>
        <end position="560"/>
    </location>
</feature>
<evidence type="ECO:0000259" key="24">
    <source>
        <dbReference type="PROSITE" id="PS50181"/>
    </source>
</evidence>
<dbReference type="FunFam" id="2.130.10.10:FF:000428">
    <property type="entry name" value="F-box and WD repeat domain containing 8"/>
    <property type="match status" value="1"/>
</dbReference>
<evidence type="ECO:0000256" key="19">
    <source>
        <dbReference type="ARBA" id="ARBA00079847"/>
    </source>
</evidence>
<evidence type="ECO:0000256" key="10">
    <source>
        <dbReference type="ARBA" id="ARBA00022737"/>
    </source>
</evidence>
<feature type="region of interest" description="Disordered" evidence="21">
    <location>
        <begin position="468"/>
        <end position="494"/>
    </location>
</feature>
<evidence type="ECO:0000256" key="18">
    <source>
        <dbReference type="ARBA" id="ARBA00072496"/>
    </source>
</evidence>
<evidence type="ECO:0000259" key="23">
    <source>
        <dbReference type="PROSITE" id="PS50089"/>
    </source>
</evidence>
<keyword evidence="15" id="KW-0007">Acetylation</keyword>
<dbReference type="GO" id="GO:0016020">
    <property type="term" value="C:membrane"/>
    <property type="evidence" value="ECO:0007669"/>
    <property type="project" value="UniProtKB-SubCell"/>
</dbReference>
<keyword evidence="7" id="KW-0853">WD repeat</keyword>
<dbReference type="GO" id="GO:0008270">
    <property type="term" value="F:zinc ion binding"/>
    <property type="evidence" value="ECO:0007669"/>
    <property type="project" value="UniProtKB-KW"/>
</dbReference>
<dbReference type="InterPro" id="IPR017907">
    <property type="entry name" value="Znf_RING_CS"/>
</dbReference>
<dbReference type="CDD" id="cd16742">
    <property type="entry name" value="RING-HC_RNFT2"/>
    <property type="match status" value="1"/>
</dbReference>
<keyword evidence="26" id="KW-1185">Reference proteome</keyword>
<dbReference type="InterPro" id="IPR044235">
    <property type="entry name" value="RNFT1/2"/>
</dbReference>
<dbReference type="PROSITE" id="PS50181">
    <property type="entry name" value="FBOX"/>
    <property type="match status" value="1"/>
</dbReference>
<dbReference type="FunFam" id="2.130.10.10:FF:000308">
    <property type="entry name" value="F-box and WD repeat domain containing 8"/>
    <property type="match status" value="1"/>
</dbReference>
<dbReference type="SMART" id="SM00256">
    <property type="entry name" value="FBOX"/>
    <property type="match status" value="1"/>
</dbReference>
<keyword evidence="10" id="KW-0677">Repeat</keyword>
<evidence type="ECO:0000256" key="14">
    <source>
        <dbReference type="ARBA" id="ARBA00022989"/>
    </source>
</evidence>
<reference evidence="25" key="1">
    <citation type="journal article" date="2021" name="Cell">
        <title>Tracing the genetic footprints of vertebrate landing in non-teleost ray-finned fishes.</title>
        <authorList>
            <person name="Bi X."/>
            <person name="Wang K."/>
            <person name="Yang L."/>
            <person name="Pan H."/>
            <person name="Jiang H."/>
            <person name="Wei Q."/>
            <person name="Fang M."/>
            <person name="Yu H."/>
            <person name="Zhu C."/>
            <person name="Cai Y."/>
            <person name="He Y."/>
            <person name="Gan X."/>
            <person name="Zeng H."/>
            <person name="Yu D."/>
            <person name="Zhu Y."/>
            <person name="Jiang H."/>
            <person name="Qiu Q."/>
            <person name="Yang H."/>
            <person name="Zhang Y.E."/>
            <person name="Wang W."/>
            <person name="Zhu M."/>
            <person name="He S."/>
            <person name="Zhang G."/>
        </authorList>
    </citation>
    <scope>NUCLEOTIDE SEQUENCE</scope>
    <source>
        <strain evidence="25">Allg_001</strain>
    </source>
</reference>
<feature type="region of interest" description="Disordered" evidence="21">
    <location>
        <begin position="1"/>
        <end position="63"/>
    </location>
</feature>
<evidence type="ECO:0000256" key="12">
    <source>
        <dbReference type="ARBA" id="ARBA00022786"/>
    </source>
</evidence>
<keyword evidence="17 22" id="KW-0472">Membrane</keyword>
<keyword evidence="9" id="KW-0479">Metal-binding</keyword>
<dbReference type="InterPro" id="IPR013083">
    <property type="entry name" value="Znf_RING/FYVE/PHD"/>
</dbReference>
<accession>A0A8J7NLC4</accession>
<evidence type="ECO:0000256" key="5">
    <source>
        <dbReference type="ARBA" id="ARBA00022490"/>
    </source>
</evidence>
<dbReference type="Gene3D" id="1.20.1280.50">
    <property type="match status" value="1"/>
</dbReference>
<dbReference type="InterPro" id="IPR036047">
    <property type="entry name" value="F-box-like_dom_sf"/>
</dbReference>
<dbReference type="InterPro" id="IPR036322">
    <property type="entry name" value="WD40_repeat_dom_sf"/>
</dbReference>
<proteinExistence type="predicted"/>
<keyword evidence="8 22" id="KW-0812">Transmembrane</keyword>
<evidence type="ECO:0000256" key="16">
    <source>
        <dbReference type="ARBA" id="ARBA00023034"/>
    </source>
</evidence>
<keyword evidence="12" id="KW-0833">Ubl conjugation pathway</keyword>
<keyword evidence="6" id="KW-0597">Phosphoprotein</keyword>
<dbReference type="CDD" id="cd22134">
    <property type="entry name" value="F-box_FBXW8"/>
    <property type="match status" value="1"/>
</dbReference>
<organism evidence="25 26">
    <name type="scientific">Atractosteus spatula</name>
    <name type="common">Alligator gar</name>
    <name type="synonym">Lepisosteus spatula</name>
    <dbReference type="NCBI Taxonomy" id="7917"/>
    <lineage>
        <taxon>Eukaryota</taxon>
        <taxon>Metazoa</taxon>
        <taxon>Chordata</taxon>
        <taxon>Craniata</taxon>
        <taxon>Vertebrata</taxon>
        <taxon>Euteleostomi</taxon>
        <taxon>Actinopterygii</taxon>
        <taxon>Neopterygii</taxon>
        <taxon>Holostei</taxon>
        <taxon>Semionotiformes</taxon>
        <taxon>Lepisosteidae</taxon>
        <taxon>Atractosteus</taxon>
    </lineage>
</organism>
<dbReference type="EMBL" id="JAAWVO010023218">
    <property type="protein sequence ID" value="MBN3315702.1"/>
    <property type="molecule type" value="Genomic_DNA"/>
</dbReference>
<feature type="non-terminal residue" evidence="25">
    <location>
        <position position="1009"/>
    </location>
</feature>
<evidence type="ECO:0000256" key="2">
    <source>
        <dbReference type="ARBA" id="ARBA00004555"/>
    </source>
</evidence>
<feature type="compositionally biased region" description="Basic residues" evidence="21">
    <location>
        <begin position="471"/>
        <end position="485"/>
    </location>
</feature>
<dbReference type="PROSITE" id="PS50089">
    <property type="entry name" value="ZF_RING_2"/>
    <property type="match status" value="1"/>
</dbReference>
<dbReference type="InterPro" id="IPR015943">
    <property type="entry name" value="WD40/YVTN_repeat-like_dom_sf"/>
</dbReference>
<dbReference type="GO" id="GO:0061630">
    <property type="term" value="F:ubiquitin protein ligase activity"/>
    <property type="evidence" value="ECO:0007669"/>
    <property type="project" value="InterPro"/>
</dbReference>
<dbReference type="FunFam" id="1.20.1280.50:FF:000025">
    <property type="entry name" value="F-box and WD repeat domain containing 8"/>
    <property type="match status" value="1"/>
</dbReference>
<comment type="subcellular location">
    <subcellularLocation>
        <location evidence="3">Cytoplasm</location>
        <location evidence="3">Perinuclear region</location>
    </subcellularLocation>
    <subcellularLocation>
        <location evidence="2">Golgi apparatus</location>
    </subcellularLocation>
    <subcellularLocation>
        <location evidence="1">Membrane</location>
        <topology evidence="1">Multi-pass membrane protein</topology>
    </subcellularLocation>
</comment>
<feature type="non-terminal residue" evidence="25">
    <location>
        <position position="1"/>
    </location>
</feature>
<gene>
    <name evidence="25" type="primary">Fbxw8</name>
    <name evidence="25" type="ORF">GTO95_0008302</name>
</gene>
<keyword evidence="11 20" id="KW-0863">Zinc-finger</keyword>
<dbReference type="Pfam" id="PF12937">
    <property type="entry name" value="F-box-like"/>
    <property type="match status" value="1"/>
</dbReference>
<feature type="compositionally biased region" description="Basic and acidic residues" evidence="21">
    <location>
        <begin position="1"/>
        <end position="14"/>
    </location>
</feature>
<keyword evidence="5" id="KW-0963">Cytoplasm</keyword>
<dbReference type="Gene3D" id="2.130.10.10">
    <property type="entry name" value="YVTN repeat-like/Quinoprotein amine dehydrogenase"/>
    <property type="match status" value="2"/>
</dbReference>
<dbReference type="PANTHER" id="PTHR15860:SF2">
    <property type="entry name" value="RING FINGER AND TRANSMEMBRANE DOMAIN-CONTAINING PROTEIN 2"/>
    <property type="match status" value="1"/>
</dbReference>
<name>A0A8J7NLC4_ATRSP</name>
<dbReference type="PANTHER" id="PTHR15860">
    <property type="entry name" value="UNCHARACTERIZED RING FINGER-CONTAINING PROTEIN"/>
    <property type="match status" value="1"/>
</dbReference>
<evidence type="ECO:0000256" key="17">
    <source>
        <dbReference type="ARBA" id="ARBA00023136"/>
    </source>
</evidence>